<dbReference type="AlphaFoldDB" id="A0A223HH44"/>
<feature type="domain" description="CagE TrbE VirB component of type IV transporter system central" evidence="2">
    <location>
        <begin position="161"/>
        <end position="355"/>
    </location>
</feature>
<dbReference type="InterPro" id="IPR051162">
    <property type="entry name" value="T4SS_component"/>
</dbReference>
<dbReference type="GO" id="GO:0005524">
    <property type="term" value="F:ATP binding"/>
    <property type="evidence" value="ECO:0007669"/>
    <property type="project" value="InterPro"/>
</dbReference>
<dbReference type="InterPro" id="IPR027417">
    <property type="entry name" value="P-loop_NTPase"/>
</dbReference>
<comment type="similarity">
    <text evidence="1">Belongs to the TrbE/VirB4 family.</text>
</comment>
<proteinExistence type="inferred from homology"/>
<keyword evidence="3" id="KW-0614">Plasmid</keyword>
<dbReference type="EMBL" id="CP022728">
    <property type="protein sequence ID" value="AST49275.1"/>
    <property type="molecule type" value="Genomic_DNA"/>
</dbReference>
<dbReference type="PANTHER" id="PTHR30121:SF6">
    <property type="entry name" value="SLR6007 PROTEIN"/>
    <property type="match status" value="1"/>
</dbReference>
<accession>A0A223HH44</accession>
<dbReference type="PANTHER" id="PTHR30121">
    <property type="entry name" value="UNCHARACTERIZED PROTEIN YJGR-RELATED"/>
    <property type="match status" value="1"/>
</dbReference>
<evidence type="ECO:0000256" key="1">
    <source>
        <dbReference type="ARBA" id="ARBA00006512"/>
    </source>
</evidence>
<geneLocation type="plasmid" evidence="3">
    <name>p35K</name>
</geneLocation>
<dbReference type="Gene3D" id="3.40.50.300">
    <property type="entry name" value="P-loop containing nucleotide triphosphate hydrolases"/>
    <property type="match status" value="1"/>
</dbReference>
<gene>
    <name evidence="3" type="ORF">A8V30_32380</name>
</gene>
<evidence type="ECO:0000259" key="2">
    <source>
        <dbReference type="Pfam" id="PF03135"/>
    </source>
</evidence>
<accession>A0A6M7ELP1</accession>
<protein>
    <submittedName>
        <fullName evidence="3">Conjugal transfer protein</fullName>
    </submittedName>
</protein>
<evidence type="ECO:0000313" key="3">
    <source>
        <dbReference type="EMBL" id="AST49275.1"/>
    </source>
</evidence>
<reference evidence="3" key="1">
    <citation type="submission" date="2017-08" db="EMBL/GenBank/DDBJ databases">
        <authorList>
            <person name="de Groot N.N."/>
        </authorList>
    </citation>
    <scope>NUCLEOTIDE SEQUENCE</scope>
    <source>
        <strain evidence="3">FRIK2069</strain>
        <plasmid evidence="3">p35K</plasmid>
    </source>
</reference>
<dbReference type="InterPro" id="IPR018145">
    <property type="entry name" value="CagE_TrbE_VirB_cntrl_dom"/>
</dbReference>
<name>A0A223HH44_ECO57</name>
<dbReference type="Pfam" id="PF03135">
    <property type="entry name" value="CagE_TrbE_VirB"/>
    <property type="match status" value="1"/>
</dbReference>
<sequence>MQVAQLKDSKNKNVASMYPEYMYHISDSVVYTLDRKMLATIAIQGIPFEFASDSFLENSFNGIKDYLVGVGKEGDVYLWTHFIKEKIYLDESYEFSSKFLNLFAEKYISLFKGDDFFKSTWYITFGVSYNDVDKGLERLEDIISQAMVVLKPFSAWLLKVDKNYVSETADYLSCLINKKHTIIPVSSTPLYESIADSDWYFGNDTLELRNNESDDKKFATNYVLKDFPMFTTPGQWDFLLKLPYEFIITQSFLFEAPAKTVRKIDSQLNKMGSTGDAAKSQQEELIAGKDFVTSGTNLFGSYHCVLTVFGDTAEAARKNGIKVSSEFITTGKGFRFSRATSAAPYVFFSHLPMNKTRPLSTRRTAANLACTFSLHNYSSGKKSGNPIGDGSALMPLKTVSDGLYYFNTHYSDPNKNVTGQRIAGHAMILGATGTGKTTFEGSAAGFLQRFDPYMFVIDYNRSTELFVRAYGGSYFALQEGVFTGLNPWQLAEDESSPIWKRLLAFLKSLAKAFVRDNMGNPCSDQQAIEMDAAVESLMTMPVQLRRTSALLQIVNDSELRIRLAKWCKNGAYSWATDSPENTFNPMDYKKVGFDTTVILEKVNGETHPACEPLLAILFFYKTLMQRDGKLMLTIVEEFWMPANFPLTQDMIKSALKAGRLKNEMMWLTSQSPEDAVNCAIFAALVQQTATKILLPNPDAEFDGYKKIGLVEKEFKKLKSLSKESRTMLIKQSGSSAFAKMDLYGFDDFLPVISGTTEGIVLCEQVREELGTDEPDIWIPEFIKRIKEQKK</sequence>
<dbReference type="Gene3D" id="1.10.8.730">
    <property type="match status" value="1"/>
</dbReference>
<dbReference type="SUPFAM" id="SSF52540">
    <property type="entry name" value="P-loop containing nucleoside triphosphate hydrolases"/>
    <property type="match status" value="1"/>
</dbReference>
<dbReference type="RefSeq" id="WP_001195524.1">
    <property type="nucleotide sequence ID" value="NZ_CP015845.2"/>
</dbReference>
<organism evidence="3">
    <name type="scientific">Escherichia coli O157:H7</name>
    <dbReference type="NCBI Taxonomy" id="83334"/>
    <lineage>
        <taxon>Bacteria</taxon>
        <taxon>Pseudomonadati</taxon>
        <taxon>Pseudomonadota</taxon>
        <taxon>Gammaproteobacteria</taxon>
        <taxon>Enterobacterales</taxon>
        <taxon>Enterobacteriaceae</taxon>
        <taxon>Escherichia</taxon>
    </lineage>
</organism>